<gene>
    <name evidence="3" type="ORF">TMSB3V08_LOCUS1505</name>
</gene>
<dbReference type="InterPro" id="IPR058520">
    <property type="entry name" value="DUF8207"/>
</dbReference>
<dbReference type="PANTHER" id="PTHR35374:SF1">
    <property type="entry name" value="PROTEIN KINASE DOMAIN-CONTAINING PROTEIN"/>
    <property type="match status" value="1"/>
</dbReference>
<feature type="domain" description="DUF8207" evidence="2">
    <location>
        <begin position="82"/>
        <end position="161"/>
    </location>
</feature>
<organism evidence="3">
    <name type="scientific">Timema monikensis</name>
    <dbReference type="NCBI Taxonomy" id="170555"/>
    <lineage>
        <taxon>Eukaryota</taxon>
        <taxon>Metazoa</taxon>
        <taxon>Ecdysozoa</taxon>
        <taxon>Arthropoda</taxon>
        <taxon>Hexapoda</taxon>
        <taxon>Insecta</taxon>
        <taxon>Pterygota</taxon>
        <taxon>Neoptera</taxon>
        <taxon>Polyneoptera</taxon>
        <taxon>Phasmatodea</taxon>
        <taxon>Timematodea</taxon>
        <taxon>Timematoidea</taxon>
        <taxon>Timematidae</taxon>
        <taxon>Timema</taxon>
    </lineage>
</organism>
<sequence length="1034" mass="117070">MASVLCWQEGEGVESLVGRAEQQQVGDCEEGLGTTGLEESFAIQRTVYTEFNDKIARGILSVKGTDTDRLYDAGGLVLRNIGNSTKLGDTRIVFDERDGTVLLNNMTVPYTRGLLELLFRRAPTHYTKEHLKVYKSMLEETNAHRLRNDPYARIKMCAGSKQLGYRYRLEDMSDIKISNGGLEYYIAAVDKGYSEHYDSSVHWLGRLNPGMWESSQSVERCSTSCPVYNLKEGDEPQILQEEDALCEVLDRIEREEHDRVKCISELEKYRPYNVRHLEGDEEVSEAEDEPNIITLECVGRVRLYRVKTLVRGTGVALTPHSEVSIDRVGRNEHRIGVIHNTPLEFSEEFIKEELERESKSSILQVRRFNRRNPDTPERFDLSGTVAVTFVSKEIPSYVVMCFSRVEVKPYVYPVTLCHNCLRFAHLAVNCRSGGHRCGGGHLIEEGLQETTNCLHCGAAHLVTDRTCPEWMRQRQIKSTMTRGNLSYREAGQAVDRNSSYKSRYATRGAQFVMDNSHFPNMPIRSRNVTSYAATLSSTPEQVVGDMDVDWSGSSIEGTLDVIISKGVKQRVSKVVSLLVTLASSVPGEVDLPSLMASITGKFTRLNRPPYPNTCPDVIFASPNVAPYLTWDTIGDSMGSDHLPIILTIEAQVPYKYKTVPLDRSRNYKKANWELYSTKVELAVQNLAVDSDPLVQHKNNYMNALQSSANAAIPTSNSGGHRSIKRCPWWTESCSKAIAQRRPTASQTELEALGVEPGTSGSEASKSEHYTTEAVGCRRSVLICTDSMSALFTLSTLYSWNPLNKLRSIRDGVSRWPSSIRKPRREEVIVTRLRVRHTSLTHGFLLRGHPPPVCNKLRSIRDGVSRWPSSIRKPRREEVIVTRLRVRHTSLTHGFLLRGHPPPVCRLVVLCDSRSALESISGLSNPPSHPLIIQILEECASLRDRGYELGYQWIPSHVDIMGRERKYDDELVRKIWEEALAQVTPESWSKTANHCERLIKEDWDREMKMDASETHHLSSLTWLKTMKRRMTNMMM</sequence>
<evidence type="ECO:0000313" key="3">
    <source>
        <dbReference type="EMBL" id="CAD7424567.1"/>
    </source>
</evidence>
<dbReference type="EMBL" id="OB792807">
    <property type="protein sequence ID" value="CAD7424567.1"/>
    <property type="molecule type" value="Genomic_DNA"/>
</dbReference>
<dbReference type="Pfam" id="PF26634">
    <property type="entry name" value="DUF8207"/>
    <property type="match status" value="1"/>
</dbReference>
<proteinExistence type="predicted"/>
<feature type="region of interest" description="Disordered" evidence="1">
    <location>
        <begin position="740"/>
        <end position="767"/>
    </location>
</feature>
<dbReference type="PANTHER" id="PTHR35374">
    <property type="entry name" value="CYCLIN-DEPENDENT KINASE 11A-LIKE"/>
    <property type="match status" value="1"/>
</dbReference>
<dbReference type="AlphaFoldDB" id="A0A7R9DZC8"/>
<evidence type="ECO:0000259" key="2">
    <source>
        <dbReference type="Pfam" id="PF26634"/>
    </source>
</evidence>
<protein>
    <recommendedName>
        <fullName evidence="2">DUF8207 domain-containing protein</fullName>
    </recommendedName>
</protein>
<dbReference type="InterPro" id="IPR036691">
    <property type="entry name" value="Endo/exonu/phosph_ase_sf"/>
</dbReference>
<evidence type="ECO:0000256" key="1">
    <source>
        <dbReference type="SAM" id="MobiDB-lite"/>
    </source>
</evidence>
<reference evidence="3" key="1">
    <citation type="submission" date="2020-11" db="EMBL/GenBank/DDBJ databases">
        <authorList>
            <person name="Tran Van P."/>
        </authorList>
    </citation>
    <scope>NUCLEOTIDE SEQUENCE</scope>
</reference>
<accession>A0A7R9DZC8</accession>
<name>A0A7R9DZC8_9NEOP</name>
<dbReference type="SUPFAM" id="SSF56219">
    <property type="entry name" value="DNase I-like"/>
    <property type="match status" value="1"/>
</dbReference>